<name>A0A4S2M223_OPIFE</name>
<dbReference type="EMBL" id="SJOL01005479">
    <property type="protein sequence ID" value="TGZ70293.1"/>
    <property type="molecule type" value="Genomic_DNA"/>
</dbReference>
<comment type="caution">
    <text evidence="1">The sequence shown here is derived from an EMBL/GenBank/DDBJ whole genome shotgun (WGS) entry which is preliminary data.</text>
</comment>
<dbReference type="AlphaFoldDB" id="A0A4S2M223"/>
<evidence type="ECO:0000313" key="2">
    <source>
        <dbReference type="Proteomes" id="UP000308267"/>
    </source>
</evidence>
<proteinExistence type="predicted"/>
<keyword evidence="2" id="KW-1185">Reference proteome</keyword>
<accession>A0A4S2M223</accession>
<protein>
    <submittedName>
        <fullName evidence="1">Uncharacterized protein</fullName>
    </submittedName>
</protein>
<sequence>MWLTEACGDDPHEEDLFKIGQIDICRDQCNSEERSRCKAKHQDSASEKEKFLKKALKRCIARCGDNDDICLQLCRAMNTPPSH</sequence>
<dbReference type="Proteomes" id="UP000308267">
    <property type="component" value="Unassembled WGS sequence"/>
</dbReference>
<organism evidence="1 2">
    <name type="scientific">Opisthorchis felineus</name>
    <dbReference type="NCBI Taxonomy" id="147828"/>
    <lineage>
        <taxon>Eukaryota</taxon>
        <taxon>Metazoa</taxon>
        <taxon>Spiralia</taxon>
        <taxon>Lophotrochozoa</taxon>
        <taxon>Platyhelminthes</taxon>
        <taxon>Trematoda</taxon>
        <taxon>Digenea</taxon>
        <taxon>Opisthorchiida</taxon>
        <taxon>Opisthorchiata</taxon>
        <taxon>Opisthorchiidae</taxon>
        <taxon>Opisthorchis</taxon>
    </lineage>
</organism>
<evidence type="ECO:0000313" key="1">
    <source>
        <dbReference type="EMBL" id="TGZ70293.1"/>
    </source>
</evidence>
<reference evidence="1 2" key="1">
    <citation type="journal article" date="2019" name="BMC Genomics">
        <title>New insights from Opisthorchis felineus genome: update on genomics of the epidemiologically important liver flukes.</title>
        <authorList>
            <person name="Ershov N.I."/>
            <person name="Mordvinov V.A."/>
            <person name="Prokhortchouk E.B."/>
            <person name="Pakharukova M.Y."/>
            <person name="Gunbin K.V."/>
            <person name="Ustyantsev K."/>
            <person name="Genaev M.A."/>
            <person name="Blinov A.G."/>
            <person name="Mazur A."/>
            <person name="Boulygina E."/>
            <person name="Tsygankova S."/>
            <person name="Khrameeva E."/>
            <person name="Chekanov N."/>
            <person name="Fan G."/>
            <person name="Xiao A."/>
            <person name="Zhang H."/>
            <person name="Xu X."/>
            <person name="Yang H."/>
            <person name="Solovyev V."/>
            <person name="Lee S.M."/>
            <person name="Liu X."/>
            <person name="Afonnikov D.A."/>
            <person name="Skryabin K.G."/>
        </authorList>
    </citation>
    <scope>NUCLEOTIDE SEQUENCE [LARGE SCALE GENOMIC DNA]</scope>
    <source>
        <strain evidence="1">AK-0245</strain>
        <tissue evidence="1">Whole organism</tissue>
    </source>
</reference>
<gene>
    <name evidence="1" type="ORF">CRM22_003284</name>
</gene>